<evidence type="ECO:0000259" key="1">
    <source>
        <dbReference type="Pfam" id="PF01642"/>
    </source>
</evidence>
<gene>
    <name evidence="2" type="ORF">FPY71_09870</name>
</gene>
<dbReference type="GO" id="GO:0005737">
    <property type="term" value="C:cytoplasm"/>
    <property type="evidence" value="ECO:0007669"/>
    <property type="project" value="TreeGrafter"/>
</dbReference>
<name>A0A5B0DWF8_9HYPH</name>
<reference evidence="2 3" key="1">
    <citation type="submission" date="2019-08" db="EMBL/GenBank/DDBJ databases">
        <title>Aureimonas fodiniaquatilis sp. nov., isolated from a coal mine wastewater.</title>
        <authorList>
            <person name="Kim W."/>
        </authorList>
    </citation>
    <scope>NUCLEOTIDE SEQUENCE [LARGE SCALE GENOMIC DNA]</scope>
    <source>
        <strain evidence="2 3">CAU 1482</strain>
    </source>
</reference>
<dbReference type="PANTHER" id="PTHR48101:SF4">
    <property type="entry name" value="METHYLMALONYL-COA MUTASE, MITOCHONDRIAL"/>
    <property type="match status" value="1"/>
</dbReference>
<dbReference type="PANTHER" id="PTHR48101">
    <property type="entry name" value="METHYLMALONYL-COA MUTASE, MITOCHONDRIAL-RELATED"/>
    <property type="match status" value="1"/>
</dbReference>
<dbReference type="Pfam" id="PF01642">
    <property type="entry name" value="MM_CoA_mutase"/>
    <property type="match status" value="1"/>
</dbReference>
<dbReference type="AlphaFoldDB" id="A0A5B0DWF8"/>
<protein>
    <recommendedName>
        <fullName evidence="1">Methylmalonyl-CoA mutase alpha/beta chain catalytic domain-containing protein</fullName>
    </recommendedName>
</protein>
<proteinExistence type="predicted"/>
<organism evidence="2 3">
    <name type="scientific">Aureimonas fodinaquatilis</name>
    <dbReference type="NCBI Taxonomy" id="2565783"/>
    <lineage>
        <taxon>Bacteria</taxon>
        <taxon>Pseudomonadati</taxon>
        <taxon>Pseudomonadota</taxon>
        <taxon>Alphaproteobacteria</taxon>
        <taxon>Hyphomicrobiales</taxon>
        <taxon>Aurantimonadaceae</taxon>
        <taxon>Aureimonas</taxon>
    </lineage>
</organism>
<evidence type="ECO:0000313" key="3">
    <source>
        <dbReference type="Proteomes" id="UP000324738"/>
    </source>
</evidence>
<dbReference type="GO" id="GO:0031419">
    <property type="term" value="F:cobalamin binding"/>
    <property type="evidence" value="ECO:0007669"/>
    <property type="project" value="InterPro"/>
</dbReference>
<dbReference type="Proteomes" id="UP000324738">
    <property type="component" value="Unassembled WGS sequence"/>
</dbReference>
<sequence length="452" mass="47589">MQAGQGYEEQEAAWRSRVAKVLKDADFETLCSQTLEGFALQPLYRAVEVETARSTRQRPDLPWKIFQRLDHPEPLAAADLALADLAGGATGLEICFDGAPAAYGFGIAARDLAEALRPVELDRISLALALPDGDEAACVEAVLAVMANQRLTPDLVHISFGLNPLAANANLAQKLLACGFGGPIWRADGRVHHNAGASAAQELAAVLSTSVAALRCLETLGESLENASDLISLHLSADADEFIGVAKFRALRQLWGEVAAACNMPAQQPLIGAETSLRMVTRQDAATNLLRNMLGAFSAAIGGADSISILPHTIAVGLGDAMSRRTARNLQILLLEESHLAAVADPAAGSGAFESITASLVGEAWALFQELEAQGGIVAAMGSGAWQAELANTRAARLAAIESGQQPILGTTRFINPDDRQPSVLLPGPRFTSPLGVYRDAQSFESESEVVA</sequence>
<accession>A0A5B0DWF8</accession>
<dbReference type="Gene3D" id="3.20.20.240">
    <property type="entry name" value="Methylmalonyl-CoA mutase"/>
    <property type="match status" value="1"/>
</dbReference>
<feature type="domain" description="Methylmalonyl-CoA mutase alpha/beta chain catalytic" evidence="1">
    <location>
        <begin position="189"/>
        <end position="421"/>
    </location>
</feature>
<dbReference type="OrthoDB" id="9762378at2"/>
<dbReference type="InterPro" id="IPR006099">
    <property type="entry name" value="MeMalonylCoA_mutase_a/b_cat"/>
</dbReference>
<dbReference type="SUPFAM" id="SSF51703">
    <property type="entry name" value="Cobalamin (vitamin B12)-dependent enzymes"/>
    <property type="match status" value="1"/>
</dbReference>
<evidence type="ECO:0000313" key="2">
    <source>
        <dbReference type="EMBL" id="KAA0970773.1"/>
    </source>
</evidence>
<keyword evidence="3" id="KW-1185">Reference proteome</keyword>
<dbReference type="InterPro" id="IPR016176">
    <property type="entry name" value="Cbl-dep_enz_cat"/>
</dbReference>
<dbReference type="RefSeq" id="WP_149300058.1">
    <property type="nucleotide sequence ID" value="NZ_VTWH01000002.1"/>
</dbReference>
<comment type="caution">
    <text evidence="2">The sequence shown here is derived from an EMBL/GenBank/DDBJ whole genome shotgun (WGS) entry which is preliminary data.</text>
</comment>
<dbReference type="GO" id="GO:0004494">
    <property type="term" value="F:methylmalonyl-CoA mutase activity"/>
    <property type="evidence" value="ECO:0007669"/>
    <property type="project" value="TreeGrafter"/>
</dbReference>
<dbReference type="EMBL" id="VTWH01000002">
    <property type="protein sequence ID" value="KAA0970773.1"/>
    <property type="molecule type" value="Genomic_DNA"/>
</dbReference>
<dbReference type="GO" id="GO:0019678">
    <property type="term" value="P:propionate metabolic process, methylmalonyl pathway"/>
    <property type="evidence" value="ECO:0007669"/>
    <property type="project" value="TreeGrafter"/>
</dbReference>